<evidence type="ECO:0000313" key="2">
    <source>
        <dbReference type="Proteomes" id="UP001201812"/>
    </source>
</evidence>
<proteinExistence type="predicted"/>
<dbReference type="Proteomes" id="UP001201812">
    <property type="component" value="Unassembled WGS sequence"/>
</dbReference>
<gene>
    <name evidence="1" type="ORF">DdX_15025</name>
</gene>
<name>A0AAD4R1E0_9BILA</name>
<comment type="caution">
    <text evidence="1">The sequence shown here is derived from an EMBL/GenBank/DDBJ whole genome shotgun (WGS) entry which is preliminary data.</text>
</comment>
<dbReference type="EMBL" id="JAKKPZ010000085">
    <property type="protein sequence ID" value="KAI1703290.1"/>
    <property type="molecule type" value="Genomic_DNA"/>
</dbReference>
<protein>
    <submittedName>
        <fullName evidence="1">Uncharacterized protein</fullName>
    </submittedName>
</protein>
<accession>A0AAD4R1E0</accession>
<evidence type="ECO:0000313" key="1">
    <source>
        <dbReference type="EMBL" id="KAI1703290.1"/>
    </source>
</evidence>
<reference evidence="1" key="1">
    <citation type="submission" date="2022-01" db="EMBL/GenBank/DDBJ databases">
        <title>Genome Sequence Resource for Two Populations of Ditylenchus destructor, the Migratory Endoparasitic Phytonematode.</title>
        <authorList>
            <person name="Zhang H."/>
            <person name="Lin R."/>
            <person name="Xie B."/>
        </authorList>
    </citation>
    <scope>NUCLEOTIDE SEQUENCE</scope>
    <source>
        <strain evidence="1">BazhouSP</strain>
    </source>
</reference>
<organism evidence="1 2">
    <name type="scientific">Ditylenchus destructor</name>
    <dbReference type="NCBI Taxonomy" id="166010"/>
    <lineage>
        <taxon>Eukaryota</taxon>
        <taxon>Metazoa</taxon>
        <taxon>Ecdysozoa</taxon>
        <taxon>Nematoda</taxon>
        <taxon>Chromadorea</taxon>
        <taxon>Rhabditida</taxon>
        <taxon>Tylenchina</taxon>
        <taxon>Tylenchomorpha</taxon>
        <taxon>Sphaerularioidea</taxon>
        <taxon>Anguinidae</taxon>
        <taxon>Anguininae</taxon>
        <taxon>Ditylenchus</taxon>
    </lineage>
</organism>
<sequence length="386" mass="44937">MSAVVMPHQYSSEMKLLHNILAFTNRWELDTLESVNRNFAQVIRLDYTFQPYRLFRKLIIRLINSSDKSCNDDLPCTALYEHQIKKVSFDQVAAIFGHPNIRFASTYIAIDPDYINLEYFFDKFPELTHLWEGKSLTIDMDPHRSFNQVHFFSTLFNDGITTTAGNLAIIDRSYKYAIESDFVPFCYADTSRCRQITIASGLMPELANSIMDWLHDDDALARLDGSCKELAWVFLFDNATIEMDIANVVWKLIRELQKKFYENETPSPYKFWMLNVYHSVDLDDLGFNENTEEMLTFEKNIFEKKRYQSGLEESAFRRNTIDIKVERSLTFDSSFGYSTITPQENSSISDVITESVLKHFRVQFQDGIIGCAVNVSCNNRVFDKFL</sequence>
<dbReference type="AlphaFoldDB" id="A0AAD4R1E0"/>
<keyword evidence="2" id="KW-1185">Reference proteome</keyword>